<evidence type="ECO:0000313" key="2">
    <source>
        <dbReference type="Proteomes" id="UP000003344"/>
    </source>
</evidence>
<dbReference type="EMBL" id="ACDX02000007">
    <property type="protein sequence ID" value="EFC88596.1"/>
    <property type="molecule type" value="Genomic_DNA"/>
</dbReference>
<protein>
    <submittedName>
        <fullName evidence="1">Uncharacterized protein</fullName>
    </submittedName>
</protein>
<reference evidence="1 2" key="1">
    <citation type="submission" date="2009-10" db="EMBL/GenBank/DDBJ databases">
        <authorList>
            <person name="Weinstock G."/>
            <person name="Sodergren E."/>
            <person name="Clifton S."/>
            <person name="Fulton L."/>
            <person name="Fulton B."/>
            <person name="Courtney L."/>
            <person name="Fronick C."/>
            <person name="Harrison M."/>
            <person name="Strong C."/>
            <person name="Farmer C."/>
            <person name="Delahaunty K."/>
            <person name="Markovic C."/>
            <person name="Hall O."/>
            <person name="Minx P."/>
            <person name="Tomlinson C."/>
            <person name="Mitreva M."/>
            <person name="Nelson J."/>
            <person name="Hou S."/>
            <person name="Wollam A."/>
            <person name="Pepin K.H."/>
            <person name="Johnson M."/>
            <person name="Bhonagiri V."/>
            <person name="Nash W.E."/>
            <person name="Warren W."/>
            <person name="Chinwalla A."/>
            <person name="Mardis E.R."/>
            <person name="Wilson R.K."/>
        </authorList>
    </citation>
    <scope>NUCLEOTIDE SEQUENCE [LARGE SCALE GENOMIC DNA]</scope>
    <source>
        <strain evidence="2">ATCC 25996 / DSM 4631 / NCTC 10774 / M26</strain>
    </source>
</reference>
<proteinExistence type="predicted"/>
<accession>D2ZWI2</accession>
<dbReference type="Proteomes" id="UP000003344">
    <property type="component" value="Unassembled WGS sequence"/>
</dbReference>
<organism evidence="1 2">
    <name type="scientific">Neisseria mucosa (strain ATCC 25996 / DSM 4631 / NCTC 10774 / M26)</name>
    <dbReference type="NCBI Taxonomy" id="546266"/>
    <lineage>
        <taxon>Bacteria</taxon>
        <taxon>Pseudomonadati</taxon>
        <taxon>Pseudomonadota</taxon>
        <taxon>Betaproteobacteria</taxon>
        <taxon>Neisseriales</taxon>
        <taxon>Neisseriaceae</taxon>
        <taxon>Neisseria</taxon>
    </lineage>
</organism>
<evidence type="ECO:0000313" key="1">
    <source>
        <dbReference type="EMBL" id="EFC88596.1"/>
    </source>
</evidence>
<comment type="caution">
    <text evidence="1">The sequence shown here is derived from an EMBL/GenBank/DDBJ whole genome shotgun (WGS) entry which is preliminary data.</text>
</comment>
<name>D2ZWI2_NEIM2</name>
<dbReference type="STRING" id="546266.NEIMUCOT_04979"/>
<gene>
    <name evidence="1" type="ORF">NEIMUCOT_04979</name>
</gene>
<sequence length="51" mass="5506">MIDERSSEIFQTTFFARNKVEMRECGIGLSCVGALIASLSNGLGLNAEKVV</sequence>
<dbReference type="AlphaFoldDB" id="D2ZWI2"/>